<reference evidence="2" key="1">
    <citation type="submission" date="2017-07" db="EMBL/GenBank/DDBJ databases">
        <title>Leptospira spp. isolated from tropical soils.</title>
        <authorList>
            <person name="Thibeaux R."/>
            <person name="Iraola G."/>
            <person name="Ferres I."/>
            <person name="Bierque E."/>
            <person name="Girault D."/>
            <person name="Soupe-Gilbert M.-E."/>
            <person name="Picardeau M."/>
            <person name="Goarant C."/>
        </authorList>
    </citation>
    <scope>NUCLEOTIDE SEQUENCE [LARGE SCALE GENOMIC DNA]</scope>
    <source>
        <strain evidence="2">ATI7-C-A5</strain>
    </source>
</reference>
<comment type="caution">
    <text evidence="2">The sequence shown here is derived from an EMBL/GenBank/DDBJ whole genome shotgun (WGS) entry which is preliminary data.</text>
</comment>
<organism evidence="2">
    <name type="scientific">Leptospira ellisii</name>
    <dbReference type="NCBI Taxonomy" id="2023197"/>
    <lineage>
        <taxon>Bacteria</taxon>
        <taxon>Pseudomonadati</taxon>
        <taxon>Spirochaetota</taxon>
        <taxon>Spirochaetia</taxon>
        <taxon>Leptospirales</taxon>
        <taxon>Leptospiraceae</taxon>
        <taxon>Leptospira</taxon>
    </lineage>
</organism>
<reference evidence="1 3" key="2">
    <citation type="journal article" date="2018" name="Microb. Genom.">
        <title>Deciphering the unexplored Leptospira diversity from soils uncovers genomic evolution to virulence.</title>
        <authorList>
            <person name="Thibeaux R."/>
            <person name="Iraola G."/>
            <person name="Ferres I."/>
            <person name="Bierque E."/>
            <person name="Girault D."/>
            <person name="Soupe-Gilbert M.E."/>
            <person name="Picardeau M."/>
            <person name="Goarant C."/>
        </authorList>
    </citation>
    <scope>NUCLEOTIDE SEQUENCE [LARGE SCALE GENOMIC DNA]</scope>
    <source>
        <strain evidence="1 3">ATI7-C-A5</strain>
    </source>
</reference>
<accession>A0A2N0B2W8</accession>
<dbReference type="EMBL" id="NPEF01000465">
    <property type="protein sequence ID" value="PJZ90889.1"/>
    <property type="molecule type" value="Genomic_DNA"/>
</dbReference>
<evidence type="ECO:0000313" key="2">
    <source>
        <dbReference type="EMBL" id="PJZ90889.1"/>
    </source>
</evidence>
<dbReference type="EMBL" id="NPEF02000028">
    <property type="protein sequence ID" value="MDV6237605.1"/>
    <property type="molecule type" value="Genomic_DNA"/>
</dbReference>
<evidence type="ECO:0000313" key="1">
    <source>
        <dbReference type="EMBL" id="MDV6237605.1"/>
    </source>
</evidence>
<evidence type="ECO:0000313" key="3">
    <source>
        <dbReference type="Proteomes" id="UP000232122"/>
    </source>
</evidence>
<proteinExistence type="predicted"/>
<dbReference type="RefSeq" id="WP_100747773.1">
    <property type="nucleotide sequence ID" value="NZ_NPEF02000028.1"/>
</dbReference>
<reference evidence="1" key="3">
    <citation type="submission" date="2023-10" db="EMBL/GenBank/DDBJ databases">
        <authorList>
            <person name="Picardeau M."/>
            <person name="Thibeaux R."/>
        </authorList>
    </citation>
    <scope>NUCLEOTIDE SEQUENCE</scope>
    <source>
        <strain evidence="1">ATI7-C-A5</strain>
    </source>
</reference>
<name>A0A2N0B2W8_9LEPT</name>
<sequence length="79" mass="8881">MALFLKGKNKQADNVKMANPFIFKKKCVCIDGGADLMELKRKKPGGNRAFLVNMVNINLIRLFASVSKSQSKFYNGVKR</sequence>
<gene>
    <name evidence="1" type="ORF">CH379_018385</name>
    <name evidence="2" type="ORF">CH379_21770</name>
</gene>
<dbReference type="Proteomes" id="UP000232122">
    <property type="component" value="Unassembled WGS sequence"/>
</dbReference>
<protein>
    <submittedName>
        <fullName evidence="2">Uncharacterized protein</fullName>
    </submittedName>
</protein>
<keyword evidence="3" id="KW-1185">Reference proteome</keyword>
<dbReference type="AlphaFoldDB" id="A0A2N0B2W8"/>